<proteinExistence type="predicted"/>
<name>A0ABR1VZ72_9PEZI</name>
<dbReference type="EMBL" id="JAQQWL010000004">
    <property type="protein sequence ID" value="KAK8076508.1"/>
    <property type="molecule type" value="Genomic_DNA"/>
</dbReference>
<comment type="caution">
    <text evidence="1">The sequence shown here is derived from an EMBL/GenBank/DDBJ whole genome shotgun (WGS) entry which is preliminary data.</text>
</comment>
<dbReference type="GeneID" id="92088252"/>
<protein>
    <submittedName>
        <fullName evidence="1">Uncharacterized protein</fullName>
    </submittedName>
</protein>
<accession>A0ABR1VZ72</accession>
<dbReference type="RefSeq" id="XP_066719467.1">
    <property type="nucleotide sequence ID" value="XM_066855189.1"/>
</dbReference>
<evidence type="ECO:0000313" key="2">
    <source>
        <dbReference type="Proteomes" id="UP001480595"/>
    </source>
</evidence>
<organism evidence="1 2">
    <name type="scientific">Apiospora phragmitis</name>
    <dbReference type="NCBI Taxonomy" id="2905665"/>
    <lineage>
        <taxon>Eukaryota</taxon>
        <taxon>Fungi</taxon>
        <taxon>Dikarya</taxon>
        <taxon>Ascomycota</taxon>
        <taxon>Pezizomycotina</taxon>
        <taxon>Sordariomycetes</taxon>
        <taxon>Xylariomycetidae</taxon>
        <taxon>Amphisphaeriales</taxon>
        <taxon>Apiosporaceae</taxon>
        <taxon>Apiospora</taxon>
    </lineage>
</organism>
<sequence length="60" mass="6759">MIHCEDVVKAAVADQFLEQVLAEVGQREMVGKQFAGGQGGVEHFFEPLREPPLDLIRMYK</sequence>
<reference evidence="1 2" key="1">
    <citation type="submission" date="2023-01" db="EMBL/GenBank/DDBJ databases">
        <title>Analysis of 21 Apiospora genomes using comparative genomics revels a genus with tremendous synthesis potential of carbohydrate active enzymes and secondary metabolites.</title>
        <authorList>
            <person name="Sorensen T."/>
        </authorList>
    </citation>
    <scope>NUCLEOTIDE SEQUENCE [LARGE SCALE GENOMIC DNA]</scope>
    <source>
        <strain evidence="1 2">CBS 135458</strain>
    </source>
</reference>
<dbReference type="Proteomes" id="UP001480595">
    <property type="component" value="Unassembled WGS sequence"/>
</dbReference>
<evidence type="ECO:0000313" key="1">
    <source>
        <dbReference type="EMBL" id="KAK8076508.1"/>
    </source>
</evidence>
<keyword evidence="2" id="KW-1185">Reference proteome</keyword>
<gene>
    <name evidence="1" type="ORF">PG994_003780</name>
</gene>